<dbReference type="Proteomes" id="UP001444071">
    <property type="component" value="Unassembled WGS sequence"/>
</dbReference>
<organism evidence="1 2">
    <name type="scientific">Xenotaenia resolanae</name>
    <dbReference type="NCBI Taxonomy" id="208358"/>
    <lineage>
        <taxon>Eukaryota</taxon>
        <taxon>Metazoa</taxon>
        <taxon>Chordata</taxon>
        <taxon>Craniata</taxon>
        <taxon>Vertebrata</taxon>
        <taxon>Euteleostomi</taxon>
        <taxon>Actinopterygii</taxon>
        <taxon>Neopterygii</taxon>
        <taxon>Teleostei</taxon>
        <taxon>Neoteleostei</taxon>
        <taxon>Acanthomorphata</taxon>
        <taxon>Ovalentaria</taxon>
        <taxon>Atherinomorphae</taxon>
        <taxon>Cyprinodontiformes</taxon>
        <taxon>Goodeidae</taxon>
        <taxon>Xenotaenia</taxon>
    </lineage>
</organism>
<keyword evidence="2" id="KW-1185">Reference proteome</keyword>
<proteinExistence type="predicted"/>
<comment type="caution">
    <text evidence="1">The sequence shown here is derived from an EMBL/GenBank/DDBJ whole genome shotgun (WGS) entry which is preliminary data.</text>
</comment>
<evidence type="ECO:0000313" key="2">
    <source>
        <dbReference type="Proteomes" id="UP001444071"/>
    </source>
</evidence>
<evidence type="ECO:0000313" key="1">
    <source>
        <dbReference type="EMBL" id="MEQ2274214.1"/>
    </source>
</evidence>
<reference evidence="1 2" key="1">
    <citation type="submission" date="2021-06" db="EMBL/GenBank/DDBJ databases">
        <authorList>
            <person name="Palmer J.M."/>
        </authorList>
    </citation>
    <scope>NUCLEOTIDE SEQUENCE [LARGE SCALE GENOMIC DNA]</scope>
    <source>
        <strain evidence="1 2">XR_2019</strain>
        <tissue evidence="1">Muscle</tissue>
    </source>
</reference>
<protein>
    <submittedName>
        <fullName evidence="1">Uncharacterized protein</fullName>
    </submittedName>
</protein>
<gene>
    <name evidence="1" type="ORF">XENORESO_016333</name>
</gene>
<dbReference type="EMBL" id="JAHRIM010075435">
    <property type="protein sequence ID" value="MEQ2274214.1"/>
    <property type="molecule type" value="Genomic_DNA"/>
</dbReference>
<sequence>MAFAIYYFKDKTVEVGKTSWISTDDQQQCPKLITQCPNLEEDGWIKVKWNIKGRKKSDGPTFFPAKVLMFGDNYKRQDFIKGEDIWQEALKRKRKPNSKWKDVEEEDYEVQTQKKKKKATWTEKESANHMIDELKKQLASKAPLELSKSNEASSDEEQLPRNWCVAQQKLKKLQTEIKTLKEDHVEEILHAMRGIF</sequence>
<name>A0ABV0WYU2_9TELE</name>
<accession>A0ABV0WYU2</accession>